<evidence type="ECO:0000313" key="1">
    <source>
        <dbReference type="EMBL" id="KAJ8887878.1"/>
    </source>
</evidence>
<dbReference type="Proteomes" id="UP001159363">
    <property type="component" value="Chromosome 3"/>
</dbReference>
<evidence type="ECO:0000313" key="2">
    <source>
        <dbReference type="Proteomes" id="UP001159363"/>
    </source>
</evidence>
<dbReference type="InterPro" id="IPR012337">
    <property type="entry name" value="RNaseH-like_sf"/>
</dbReference>
<dbReference type="PANTHER" id="PTHR45749:SF23">
    <property type="entry name" value="ZINC FINGER MYM-TYPE PROTEIN 1-LIKE"/>
    <property type="match status" value="1"/>
</dbReference>
<dbReference type="PANTHER" id="PTHR45749">
    <property type="match status" value="1"/>
</dbReference>
<evidence type="ECO:0008006" key="3">
    <source>
        <dbReference type="Google" id="ProtNLM"/>
    </source>
</evidence>
<keyword evidence="2" id="KW-1185">Reference proteome</keyword>
<organism evidence="1 2">
    <name type="scientific">Dryococelus australis</name>
    <dbReference type="NCBI Taxonomy" id="614101"/>
    <lineage>
        <taxon>Eukaryota</taxon>
        <taxon>Metazoa</taxon>
        <taxon>Ecdysozoa</taxon>
        <taxon>Arthropoda</taxon>
        <taxon>Hexapoda</taxon>
        <taxon>Insecta</taxon>
        <taxon>Pterygota</taxon>
        <taxon>Neoptera</taxon>
        <taxon>Polyneoptera</taxon>
        <taxon>Phasmatodea</taxon>
        <taxon>Verophasmatodea</taxon>
        <taxon>Anareolatae</taxon>
        <taxon>Phasmatidae</taxon>
        <taxon>Eurycanthinae</taxon>
        <taxon>Dryococelus</taxon>
    </lineage>
</organism>
<name>A0ABQ9HU15_9NEOP</name>
<comment type="caution">
    <text evidence="1">The sequence shown here is derived from an EMBL/GenBank/DDBJ whole genome shotgun (WGS) entry which is preliminary data.</text>
</comment>
<dbReference type="SUPFAM" id="SSF53098">
    <property type="entry name" value="Ribonuclease H-like"/>
    <property type="match status" value="1"/>
</dbReference>
<reference evidence="1 2" key="1">
    <citation type="submission" date="2023-02" db="EMBL/GenBank/DDBJ databases">
        <title>LHISI_Scaffold_Assembly.</title>
        <authorList>
            <person name="Stuart O.P."/>
            <person name="Cleave R."/>
            <person name="Magrath M.J.L."/>
            <person name="Mikheyev A.S."/>
        </authorList>
    </citation>
    <scope>NUCLEOTIDE SEQUENCE [LARGE SCALE GENOMIC DNA]</scope>
    <source>
        <strain evidence="1">Daus_M_001</strain>
        <tissue evidence="1">Leg muscle</tissue>
    </source>
</reference>
<protein>
    <recommendedName>
        <fullName evidence="3">DUF4371 domain-containing protein</fullName>
    </recommendedName>
</protein>
<gene>
    <name evidence="1" type="ORF">PR048_007361</name>
</gene>
<proteinExistence type="predicted"/>
<dbReference type="EMBL" id="JARBHB010000003">
    <property type="protein sequence ID" value="KAJ8887878.1"/>
    <property type="molecule type" value="Genomic_DNA"/>
</dbReference>
<sequence>MQTKEGAYFIPFKNNMWGINQFVNEVKSYKYYSISLDSTPDIVHVDQLTLTIHYVLPSGPVERFVKFLAMKSHSAEQLISSLMDFFKGKQHRCRGQSYEHYSNMSGKYSGLQAQIKELNEFAVYIPCFAHSRNLIGKHAAECCQEAVIFFDFLESLYTFFPASSYRWSLLSFALSDDGAHFPNVKRLSDTRWSPRADARKALL</sequence>
<accession>A0ABQ9HU15</accession>